<protein>
    <submittedName>
        <fullName evidence="1">Uncharacterized protein</fullName>
    </submittedName>
</protein>
<comment type="caution">
    <text evidence="1">The sequence shown here is derived from an EMBL/GenBank/DDBJ whole genome shotgun (WGS) entry which is preliminary data.</text>
</comment>
<dbReference type="InterPro" id="IPR046558">
    <property type="entry name" value="DUF6712"/>
</dbReference>
<evidence type="ECO:0000313" key="2">
    <source>
        <dbReference type="Proteomes" id="UP001176429"/>
    </source>
</evidence>
<gene>
    <name evidence="1" type="ORF">Q5H93_24040</name>
</gene>
<evidence type="ECO:0000313" key="1">
    <source>
        <dbReference type="EMBL" id="MDO7877829.1"/>
    </source>
</evidence>
<dbReference type="Proteomes" id="UP001176429">
    <property type="component" value="Unassembled WGS sequence"/>
</dbReference>
<reference evidence="1" key="1">
    <citation type="submission" date="2023-07" db="EMBL/GenBank/DDBJ databases">
        <authorList>
            <person name="Kim M.K."/>
        </authorList>
    </citation>
    <scope>NUCLEOTIDE SEQUENCE</scope>
    <source>
        <strain evidence="1">ASUV-10-1</strain>
    </source>
</reference>
<sequence>MLLKALDELKKFVPTDATVDIPPAIALALGTVETSDIQPLLGSTLHTWLQAQYDAEGFDATGPSVAARLLHAVQAPLSRLGTAAGLAGHQATIDNTGVHILSTDTSKTAFPWQVNQLRDSLERQGYADLDTLVQWLEDHAGDSPELQAWASSAAGQRHRQELFTSTADFQEYENISSSRQVFLALGPVRRRLERFELARVLGLDLLQELRDQVRTRALTSDNENLLRTYVYPALAALTIGHGIPELGLRLAGDGIELSIARVDDSNAKEADAGLDQLLRQRADKALTSADRYLRHLTDYLDRTASATRFATYFHSPAYTAPNQPVVPVNTAESRIFKLI</sequence>
<proteinExistence type="predicted"/>
<keyword evidence="2" id="KW-1185">Reference proteome</keyword>
<name>A0ABT9BHT3_9BACT</name>
<dbReference type="EMBL" id="JAUQSY010000029">
    <property type="protein sequence ID" value="MDO7877829.1"/>
    <property type="molecule type" value="Genomic_DNA"/>
</dbReference>
<accession>A0ABT9BHT3</accession>
<dbReference type="RefSeq" id="WP_305009290.1">
    <property type="nucleotide sequence ID" value="NZ_JAUQSY010000029.1"/>
</dbReference>
<dbReference type="Pfam" id="PF20459">
    <property type="entry name" value="DUF6712"/>
    <property type="match status" value="2"/>
</dbReference>
<organism evidence="1 2">
    <name type="scientific">Hymenobacter aranciens</name>
    <dbReference type="NCBI Taxonomy" id="3063996"/>
    <lineage>
        <taxon>Bacteria</taxon>
        <taxon>Pseudomonadati</taxon>
        <taxon>Bacteroidota</taxon>
        <taxon>Cytophagia</taxon>
        <taxon>Cytophagales</taxon>
        <taxon>Hymenobacteraceae</taxon>
        <taxon>Hymenobacter</taxon>
    </lineage>
</organism>